<dbReference type="EMBL" id="PDUG01000006">
    <property type="protein sequence ID" value="PIC21556.1"/>
    <property type="molecule type" value="Genomic_DNA"/>
</dbReference>
<evidence type="ECO:0000313" key="3">
    <source>
        <dbReference type="Proteomes" id="UP000230233"/>
    </source>
</evidence>
<evidence type="ECO:0000256" key="1">
    <source>
        <dbReference type="SAM" id="MobiDB-lite"/>
    </source>
</evidence>
<name>A0A2G5T386_9PELO</name>
<comment type="caution">
    <text evidence="2">The sequence shown here is derived from an EMBL/GenBank/DDBJ whole genome shotgun (WGS) entry which is preliminary data.</text>
</comment>
<feature type="region of interest" description="Disordered" evidence="1">
    <location>
        <begin position="64"/>
        <end position="84"/>
    </location>
</feature>
<gene>
    <name evidence="2" type="primary">Cnig_chr_X.g26347</name>
    <name evidence="2" type="ORF">B9Z55_026347</name>
</gene>
<proteinExistence type="predicted"/>
<dbReference type="OrthoDB" id="5902560at2759"/>
<organism evidence="2 3">
    <name type="scientific">Caenorhabditis nigoni</name>
    <dbReference type="NCBI Taxonomy" id="1611254"/>
    <lineage>
        <taxon>Eukaryota</taxon>
        <taxon>Metazoa</taxon>
        <taxon>Ecdysozoa</taxon>
        <taxon>Nematoda</taxon>
        <taxon>Chromadorea</taxon>
        <taxon>Rhabditida</taxon>
        <taxon>Rhabditina</taxon>
        <taxon>Rhabditomorpha</taxon>
        <taxon>Rhabditoidea</taxon>
        <taxon>Rhabditidae</taxon>
        <taxon>Peloderinae</taxon>
        <taxon>Caenorhabditis</taxon>
    </lineage>
</organism>
<accession>A0A2G5T386</accession>
<protein>
    <submittedName>
        <fullName evidence="2">Uncharacterized protein</fullName>
    </submittedName>
</protein>
<evidence type="ECO:0000313" key="2">
    <source>
        <dbReference type="EMBL" id="PIC21556.1"/>
    </source>
</evidence>
<dbReference type="Proteomes" id="UP000230233">
    <property type="component" value="Chromosome X"/>
</dbReference>
<dbReference type="AlphaFoldDB" id="A0A2G5T386"/>
<keyword evidence="3" id="KW-1185">Reference proteome</keyword>
<reference evidence="3" key="1">
    <citation type="submission" date="2017-10" db="EMBL/GenBank/DDBJ databases">
        <title>Rapid genome shrinkage in a self-fertile nematode reveals novel sperm competition proteins.</title>
        <authorList>
            <person name="Yin D."/>
            <person name="Schwarz E.M."/>
            <person name="Thomas C.G."/>
            <person name="Felde R.L."/>
            <person name="Korf I.F."/>
            <person name="Cutter A.D."/>
            <person name="Schartner C.M."/>
            <person name="Ralston E.J."/>
            <person name="Meyer B.J."/>
            <person name="Haag E.S."/>
        </authorList>
    </citation>
    <scope>NUCLEOTIDE SEQUENCE [LARGE SCALE GENOMIC DNA]</scope>
    <source>
        <strain evidence="3">JU1422</strain>
    </source>
</reference>
<sequence>MVGAADASMTSLSEKQSPGADTAIEFIGDNFAFASHFRASEYFPNISSDKNVFDDLMERVSRIGENSGTGSEKKGSVIIDFSNS</sequence>